<protein>
    <submittedName>
        <fullName evidence="2">Uncharacterized protein</fullName>
    </submittedName>
</protein>
<evidence type="ECO:0000256" key="1">
    <source>
        <dbReference type="SAM" id="MobiDB-lite"/>
    </source>
</evidence>
<feature type="region of interest" description="Disordered" evidence="1">
    <location>
        <begin position="87"/>
        <end position="112"/>
    </location>
</feature>
<reference evidence="3" key="1">
    <citation type="submission" date="2014-03" db="EMBL/GenBank/DDBJ databases">
        <title>The Genome Sequence of Puccinia striiformis f. sp. tritici PST-78.</title>
        <authorList>
            <consortium name="The Broad Institute Genome Sequencing Platform"/>
            <person name="Cuomo C."/>
            <person name="Hulbert S."/>
            <person name="Chen X."/>
            <person name="Walker B."/>
            <person name="Young S.K."/>
            <person name="Zeng Q."/>
            <person name="Gargeya S."/>
            <person name="Fitzgerald M."/>
            <person name="Haas B."/>
            <person name="Abouelleil A."/>
            <person name="Alvarado L."/>
            <person name="Arachchi H.M."/>
            <person name="Berlin A.M."/>
            <person name="Chapman S.B."/>
            <person name="Goldberg J."/>
            <person name="Griggs A."/>
            <person name="Gujja S."/>
            <person name="Hansen M."/>
            <person name="Howarth C."/>
            <person name="Imamovic A."/>
            <person name="Larimer J."/>
            <person name="McCowan C."/>
            <person name="Montmayeur A."/>
            <person name="Murphy C."/>
            <person name="Neiman D."/>
            <person name="Pearson M."/>
            <person name="Priest M."/>
            <person name="Roberts A."/>
            <person name="Saif S."/>
            <person name="Shea T."/>
            <person name="Sisk P."/>
            <person name="Sykes S."/>
            <person name="Wortman J."/>
            <person name="Nusbaum C."/>
            <person name="Birren B."/>
        </authorList>
    </citation>
    <scope>NUCLEOTIDE SEQUENCE [LARGE SCALE GENOMIC DNA]</scope>
    <source>
        <strain evidence="3">race PST-78</strain>
    </source>
</reference>
<name>A0A0L0UQ20_9BASI</name>
<comment type="caution">
    <text evidence="2">The sequence shown here is derived from an EMBL/GenBank/DDBJ whole genome shotgun (WGS) entry which is preliminary data.</text>
</comment>
<organism evidence="2 3">
    <name type="scientific">Puccinia striiformis f. sp. tritici PST-78</name>
    <dbReference type="NCBI Taxonomy" id="1165861"/>
    <lineage>
        <taxon>Eukaryota</taxon>
        <taxon>Fungi</taxon>
        <taxon>Dikarya</taxon>
        <taxon>Basidiomycota</taxon>
        <taxon>Pucciniomycotina</taxon>
        <taxon>Pucciniomycetes</taxon>
        <taxon>Pucciniales</taxon>
        <taxon>Pucciniaceae</taxon>
        <taxon>Puccinia</taxon>
    </lineage>
</organism>
<sequence>MHELVQGLKGDSGKNLIIQSHKHELTTDSINNFLKMAQQHEILSDKTTQTNRVKDVYTDGRDALQEDFKKNSRKLNRMRPSTCLLYRTPAGPLEDEVPIDDEEEDLGMEVNE</sequence>
<evidence type="ECO:0000313" key="2">
    <source>
        <dbReference type="EMBL" id="KNE89065.1"/>
    </source>
</evidence>
<dbReference type="Proteomes" id="UP000054564">
    <property type="component" value="Unassembled WGS sequence"/>
</dbReference>
<keyword evidence="3" id="KW-1185">Reference proteome</keyword>
<proteinExistence type="predicted"/>
<dbReference type="EMBL" id="AJIL01000541">
    <property type="protein sequence ID" value="KNE89065.1"/>
    <property type="molecule type" value="Genomic_DNA"/>
</dbReference>
<dbReference type="AlphaFoldDB" id="A0A0L0UQ20"/>
<gene>
    <name evidence="2" type="ORF">PSTG_17478</name>
</gene>
<accession>A0A0L0UQ20</accession>
<feature type="compositionally biased region" description="Acidic residues" evidence="1">
    <location>
        <begin position="93"/>
        <end position="112"/>
    </location>
</feature>
<evidence type="ECO:0000313" key="3">
    <source>
        <dbReference type="Proteomes" id="UP000054564"/>
    </source>
</evidence>